<sequence length="89" mass="9704">MSIEPEAIESAILDLLAKREAGLTISPMDVARQLGGDHPDGWGPLMQPVRRAAVKLMKEGRLVITRKGRPVDPDDFRGVYRLVLPAASS</sequence>
<name>A0A9E7ZRY9_9HYPH</name>
<dbReference type="EMBL" id="CP102774">
    <property type="protein sequence ID" value="UZF89209.1"/>
    <property type="molecule type" value="Genomic_DNA"/>
</dbReference>
<reference evidence="1" key="1">
    <citation type="submission" date="2022-08" db="EMBL/GenBank/DDBJ databases">
        <title>Complete Genome Sequences of 2 Bosea sp. soil isolates.</title>
        <authorList>
            <person name="Alvarez Arevalo M."/>
            <person name="Sterndorff E.B."/>
            <person name="Faurdal D."/>
            <person name="Joergensen T.S."/>
            <person name="Weber T."/>
        </authorList>
    </citation>
    <scope>NUCLEOTIDE SEQUENCE</scope>
    <source>
        <strain evidence="1">NBC_00436</strain>
    </source>
</reference>
<evidence type="ECO:0000313" key="1">
    <source>
        <dbReference type="EMBL" id="UZF89209.1"/>
    </source>
</evidence>
<gene>
    <name evidence="1" type="ORF">NWE54_10680</name>
</gene>
<dbReference type="InterPro" id="IPR036390">
    <property type="entry name" value="WH_DNA-bd_sf"/>
</dbReference>
<dbReference type="SUPFAM" id="SSF46785">
    <property type="entry name" value="Winged helix' DNA-binding domain"/>
    <property type="match status" value="1"/>
</dbReference>
<accession>A0A9E7ZRY9</accession>
<proteinExistence type="predicted"/>
<dbReference type="Pfam" id="PF11625">
    <property type="entry name" value="DUF3253"/>
    <property type="match status" value="1"/>
</dbReference>
<dbReference type="InterPro" id="IPR036388">
    <property type="entry name" value="WH-like_DNA-bd_sf"/>
</dbReference>
<dbReference type="AlphaFoldDB" id="A0A9E7ZRY9"/>
<dbReference type="Gene3D" id="1.10.10.10">
    <property type="entry name" value="Winged helix-like DNA-binding domain superfamily/Winged helix DNA-binding domain"/>
    <property type="match status" value="1"/>
</dbReference>
<dbReference type="InterPro" id="IPR021660">
    <property type="entry name" value="DUF3253"/>
</dbReference>
<protein>
    <submittedName>
        <fullName evidence="1">DUF3253 domain-containing protein</fullName>
    </submittedName>
</protein>
<organism evidence="1">
    <name type="scientific">Bosea sp. NBC_00436</name>
    <dbReference type="NCBI Taxonomy" id="2969620"/>
    <lineage>
        <taxon>Bacteria</taxon>
        <taxon>Pseudomonadati</taxon>
        <taxon>Pseudomonadota</taxon>
        <taxon>Alphaproteobacteria</taxon>
        <taxon>Hyphomicrobiales</taxon>
        <taxon>Boseaceae</taxon>
        <taxon>Bosea</taxon>
    </lineage>
</organism>